<proteinExistence type="predicted"/>
<dbReference type="AlphaFoldDB" id="A0A2N6NCW2"/>
<gene>
    <name evidence="1" type="ORF">BM221_009301</name>
</gene>
<comment type="caution">
    <text evidence="1">The sequence shown here is derived from an EMBL/GenBank/DDBJ whole genome shotgun (WGS) entry which is preliminary data.</text>
</comment>
<evidence type="ECO:0000313" key="2">
    <source>
        <dbReference type="Proteomes" id="UP000235728"/>
    </source>
</evidence>
<reference evidence="1 2" key="1">
    <citation type="journal article" date="2016" name="Appl. Microbiol. Biotechnol.">
        <title>Characterization of T-DNA insertion mutants with decreased virulence in the entomopathogenic fungus Beauveria bassiana JEF-007.</title>
        <authorList>
            <person name="Kim S."/>
            <person name="Lee S.J."/>
            <person name="Nai Y.S."/>
            <person name="Yu J.S."/>
            <person name="Lee M.R."/>
            <person name="Yang Y.T."/>
            <person name="Kim J.S."/>
        </authorList>
    </citation>
    <scope>NUCLEOTIDE SEQUENCE [LARGE SCALE GENOMIC DNA]</scope>
    <source>
        <strain evidence="1 2">JEF-007</strain>
    </source>
</reference>
<organism evidence="1 2">
    <name type="scientific">Beauveria bassiana</name>
    <name type="common">White muscardine disease fungus</name>
    <name type="synonym">Tritirachium shiotae</name>
    <dbReference type="NCBI Taxonomy" id="176275"/>
    <lineage>
        <taxon>Eukaryota</taxon>
        <taxon>Fungi</taxon>
        <taxon>Dikarya</taxon>
        <taxon>Ascomycota</taxon>
        <taxon>Pezizomycotina</taxon>
        <taxon>Sordariomycetes</taxon>
        <taxon>Hypocreomycetidae</taxon>
        <taxon>Hypocreales</taxon>
        <taxon>Cordycipitaceae</taxon>
        <taxon>Beauveria</taxon>
    </lineage>
</organism>
<sequence length="170" mass="18318">MAIRLALDSIHNMPTEIGEKLEAMPAAATRASRRRAVEQLWQLLSYEFLDGARGNLWDQVDGGLCPARDGDAADCAIGLDLRVGKLGSAVADLDNAVWISGEAVQSAISTTTNVESGEAFLVIPEASGLTVEEIDEIVEGSCFNAYQTIRRQQVIKGRNYTEASMLGKTM</sequence>
<dbReference type="Proteomes" id="UP000235728">
    <property type="component" value="Unassembled WGS sequence"/>
</dbReference>
<name>A0A2N6NCW2_BEABA</name>
<evidence type="ECO:0000313" key="1">
    <source>
        <dbReference type="EMBL" id="PMB65113.1"/>
    </source>
</evidence>
<dbReference type="EMBL" id="MRVG01000011">
    <property type="protein sequence ID" value="PMB65113.1"/>
    <property type="molecule type" value="Genomic_DNA"/>
</dbReference>
<accession>A0A2N6NCW2</accession>
<protein>
    <submittedName>
        <fullName evidence="1">Uncharacterized protein</fullName>
    </submittedName>
</protein>